<dbReference type="InterPro" id="IPR050173">
    <property type="entry name" value="ABC_transporter_C-like"/>
</dbReference>
<evidence type="ECO:0000256" key="1">
    <source>
        <dbReference type="ARBA" id="ARBA00022741"/>
    </source>
</evidence>
<proteinExistence type="predicted"/>
<dbReference type="PANTHER" id="PTHR24223:SF339">
    <property type="entry name" value="ATP-BINDING CASSETTE SUB-FAMILY C MEMBER 6"/>
    <property type="match status" value="1"/>
</dbReference>
<evidence type="ECO:0000313" key="6">
    <source>
        <dbReference type="Proteomes" id="UP000277204"/>
    </source>
</evidence>
<dbReference type="GO" id="GO:0005524">
    <property type="term" value="F:ATP binding"/>
    <property type="evidence" value="ECO:0007669"/>
    <property type="project" value="UniProtKB-KW"/>
</dbReference>
<feature type="domain" description="ABC transporter" evidence="4">
    <location>
        <begin position="56"/>
        <end position="102"/>
    </location>
</feature>
<feature type="region of interest" description="Disordered" evidence="3">
    <location>
        <begin position="153"/>
        <end position="220"/>
    </location>
</feature>
<dbReference type="InterPro" id="IPR003439">
    <property type="entry name" value="ABC_transporter-like_ATP-bd"/>
</dbReference>
<reference evidence="5 6" key="1">
    <citation type="submission" date="2018-11" db="EMBL/GenBank/DDBJ databases">
        <authorList>
            <consortium name="Pathogen Informatics"/>
        </authorList>
    </citation>
    <scope>NUCLEOTIDE SEQUENCE [LARGE SCALE GENOMIC DNA]</scope>
    <source>
        <strain evidence="5 6">Zambia</strain>
    </source>
</reference>
<dbReference type="Pfam" id="PF00005">
    <property type="entry name" value="ABC_tran"/>
    <property type="match status" value="1"/>
</dbReference>
<dbReference type="SUPFAM" id="SSF52540">
    <property type="entry name" value="P-loop containing nucleoside triphosphate hydrolases"/>
    <property type="match status" value="1"/>
</dbReference>
<name>A0A3P8IG49_9TREM</name>
<keyword evidence="1" id="KW-0547">Nucleotide-binding</keyword>
<dbReference type="AlphaFoldDB" id="A0A3P8IG49"/>
<evidence type="ECO:0000259" key="4">
    <source>
        <dbReference type="Pfam" id="PF00005"/>
    </source>
</evidence>
<keyword evidence="2" id="KW-0067">ATP-binding</keyword>
<feature type="compositionally biased region" description="Low complexity" evidence="3">
    <location>
        <begin position="188"/>
        <end position="210"/>
    </location>
</feature>
<evidence type="ECO:0000256" key="3">
    <source>
        <dbReference type="SAM" id="MobiDB-lite"/>
    </source>
</evidence>
<dbReference type="PANTHER" id="PTHR24223">
    <property type="entry name" value="ATP-BINDING CASSETTE SUB-FAMILY C"/>
    <property type="match status" value="1"/>
</dbReference>
<dbReference type="Proteomes" id="UP000277204">
    <property type="component" value="Unassembled WGS sequence"/>
</dbReference>
<dbReference type="GO" id="GO:0016020">
    <property type="term" value="C:membrane"/>
    <property type="evidence" value="ECO:0007669"/>
    <property type="project" value="TreeGrafter"/>
</dbReference>
<organism evidence="5 6">
    <name type="scientific">Schistosoma margrebowiei</name>
    <dbReference type="NCBI Taxonomy" id="48269"/>
    <lineage>
        <taxon>Eukaryota</taxon>
        <taxon>Metazoa</taxon>
        <taxon>Spiralia</taxon>
        <taxon>Lophotrochozoa</taxon>
        <taxon>Platyhelminthes</taxon>
        <taxon>Trematoda</taxon>
        <taxon>Digenea</taxon>
        <taxon>Strigeidida</taxon>
        <taxon>Schistosomatoidea</taxon>
        <taxon>Schistosomatidae</taxon>
        <taxon>Schistosoma</taxon>
    </lineage>
</organism>
<sequence length="275" mass="29894">MQAFVSIRRLGLFLLADELEYYSSDKNSYSLDEKSTDAITFENASFSWTKTGPLALRNLNVRISRGWLVAVVGNVGSGKSSFLSACLSDMFKRSGKVSVKKTCNFKISCNQRPDRCCYLDVVVGLAYRDEATELYWLEQPFLKVLPCQTGRLKSGTSRRTLPQCGQPGSDNRPHTSNSTQDHCIDNQPSSSIPIIPPTSSSIPIIPPTSTFNPKLPPSASSSSVTIVNDSSAQNSVPGLLKPRSKLHIGAFNVRTLCQIGQQASLAKALGSLSID</sequence>
<accession>A0A3P8IG49</accession>
<dbReference type="Gene3D" id="3.40.50.300">
    <property type="entry name" value="P-loop containing nucleotide triphosphate hydrolases"/>
    <property type="match status" value="1"/>
</dbReference>
<dbReference type="GO" id="GO:0016887">
    <property type="term" value="F:ATP hydrolysis activity"/>
    <property type="evidence" value="ECO:0007669"/>
    <property type="project" value="InterPro"/>
</dbReference>
<evidence type="ECO:0000256" key="2">
    <source>
        <dbReference type="ARBA" id="ARBA00022840"/>
    </source>
</evidence>
<gene>
    <name evidence="5" type="ORF">SMRZ_LOCUS25851</name>
</gene>
<feature type="non-terminal residue" evidence="5">
    <location>
        <position position="275"/>
    </location>
</feature>
<dbReference type="GO" id="GO:0042626">
    <property type="term" value="F:ATPase-coupled transmembrane transporter activity"/>
    <property type="evidence" value="ECO:0007669"/>
    <property type="project" value="TreeGrafter"/>
</dbReference>
<dbReference type="InterPro" id="IPR027417">
    <property type="entry name" value="P-loop_NTPase"/>
</dbReference>
<dbReference type="EMBL" id="UZAI01021914">
    <property type="protein sequence ID" value="VDP56843.1"/>
    <property type="molecule type" value="Genomic_DNA"/>
</dbReference>
<protein>
    <recommendedName>
        <fullName evidence="4">ABC transporter domain-containing protein</fullName>
    </recommendedName>
</protein>
<evidence type="ECO:0000313" key="5">
    <source>
        <dbReference type="EMBL" id="VDP56843.1"/>
    </source>
</evidence>
<feature type="compositionally biased region" description="Polar residues" evidence="3">
    <location>
        <begin position="166"/>
        <end position="181"/>
    </location>
</feature>
<keyword evidence="6" id="KW-1185">Reference proteome</keyword>